<keyword evidence="2" id="KW-1185">Reference proteome</keyword>
<accession>A0A9N9JMA8</accession>
<gene>
    <name evidence="1" type="ORF">AMORRO_LOCUS17950</name>
</gene>
<dbReference type="Proteomes" id="UP000789342">
    <property type="component" value="Unassembled WGS sequence"/>
</dbReference>
<comment type="caution">
    <text evidence="1">The sequence shown here is derived from an EMBL/GenBank/DDBJ whole genome shotgun (WGS) entry which is preliminary data.</text>
</comment>
<reference evidence="1" key="1">
    <citation type="submission" date="2021-06" db="EMBL/GenBank/DDBJ databases">
        <authorList>
            <person name="Kallberg Y."/>
            <person name="Tangrot J."/>
            <person name="Rosling A."/>
        </authorList>
    </citation>
    <scope>NUCLEOTIDE SEQUENCE</scope>
    <source>
        <strain evidence="1">CL551</strain>
    </source>
</reference>
<protein>
    <submittedName>
        <fullName evidence="1">16849_t:CDS:1</fullName>
    </submittedName>
</protein>
<organism evidence="1 2">
    <name type="scientific">Acaulospora morrowiae</name>
    <dbReference type="NCBI Taxonomy" id="94023"/>
    <lineage>
        <taxon>Eukaryota</taxon>
        <taxon>Fungi</taxon>
        <taxon>Fungi incertae sedis</taxon>
        <taxon>Mucoromycota</taxon>
        <taxon>Glomeromycotina</taxon>
        <taxon>Glomeromycetes</taxon>
        <taxon>Diversisporales</taxon>
        <taxon>Acaulosporaceae</taxon>
        <taxon>Acaulospora</taxon>
    </lineage>
</organism>
<evidence type="ECO:0000313" key="2">
    <source>
        <dbReference type="Proteomes" id="UP000789342"/>
    </source>
</evidence>
<sequence length="62" mass="7187">EHKEASIKEEEYRIIEMQRGCFATIIKKKRFNNNTHPELYAQDAQLITTPPPSSPLSLPYRG</sequence>
<dbReference type="AlphaFoldDB" id="A0A9N9JMA8"/>
<proteinExistence type="predicted"/>
<evidence type="ECO:0000313" key="1">
    <source>
        <dbReference type="EMBL" id="CAG8788668.1"/>
    </source>
</evidence>
<dbReference type="EMBL" id="CAJVPV010059230">
    <property type="protein sequence ID" value="CAG8788668.1"/>
    <property type="molecule type" value="Genomic_DNA"/>
</dbReference>
<feature type="non-terminal residue" evidence="1">
    <location>
        <position position="62"/>
    </location>
</feature>
<name>A0A9N9JMA8_9GLOM</name>